<dbReference type="InterPro" id="IPR031376">
    <property type="entry name" value="PCB_OB"/>
</dbReference>
<feature type="compositionally biased region" description="Gly residues" evidence="27">
    <location>
        <begin position="89"/>
        <end position="108"/>
    </location>
</feature>
<feature type="domain" description="Penicillin-binding protein OB-like" evidence="31">
    <location>
        <begin position="439"/>
        <end position="547"/>
    </location>
</feature>
<dbReference type="PANTHER" id="PTHR32282:SF27">
    <property type="entry name" value="PENICILLIN-BINDING PROTEIN 1A"/>
    <property type="match status" value="1"/>
</dbReference>
<proteinExistence type="inferred from homology"/>
<dbReference type="GO" id="GO:0009002">
    <property type="term" value="F:serine-type D-Ala-D-Ala carboxypeptidase activity"/>
    <property type="evidence" value="ECO:0007669"/>
    <property type="project" value="UniProtKB-EC"/>
</dbReference>
<dbReference type="PANTHER" id="PTHR32282">
    <property type="entry name" value="BINDING PROTEIN TRANSPEPTIDASE, PUTATIVE-RELATED"/>
    <property type="match status" value="1"/>
</dbReference>
<feature type="compositionally biased region" description="Low complexity" evidence="27">
    <location>
        <begin position="75"/>
        <end position="88"/>
    </location>
</feature>
<evidence type="ECO:0000259" key="30">
    <source>
        <dbReference type="Pfam" id="PF00912"/>
    </source>
</evidence>
<dbReference type="EC" id="2.4.99.28" evidence="24"/>
<evidence type="ECO:0000256" key="24">
    <source>
        <dbReference type="ARBA" id="ARBA00044770"/>
    </source>
</evidence>
<keyword evidence="17" id="KW-0573">Peptidoglycan synthesis</keyword>
<keyword evidence="7" id="KW-1003">Cell membrane</keyword>
<feature type="region of interest" description="Disordered" evidence="27">
    <location>
        <begin position="731"/>
        <end position="787"/>
    </location>
</feature>
<evidence type="ECO:0000256" key="5">
    <source>
        <dbReference type="ARBA" id="ARBA00012448"/>
    </source>
</evidence>
<keyword evidence="18 28" id="KW-1133">Transmembrane helix</keyword>
<evidence type="ECO:0000256" key="23">
    <source>
        <dbReference type="ARBA" id="ARBA00034000"/>
    </source>
</evidence>
<keyword evidence="13 28" id="KW-0812">Transmembrane</keyword>
<evidence type="ECO:0000256" key="14">
    <source>
        <dbReference type="ARBA" id="ARBA00022801"/>
    </source>
</evidence>
<evidence type="ECO:0000259" key="31">
    <source>
        <dbReference type="Pfam" id="PF17092"/>
    </source>
</evidence>
<keyword evidence="20" id="KW-0046">Antibiotic resistance</keyword>
<dbReference type="GO" id="GO:0005886">
    <property type="term" value="C:plasma membrane"/>
    <property type="evidence" value="ECO:0007669"/>
    <property type="project" value="UniProtKB-SubCell"/>
</dbReference>
<dbReference type="SUPFAM" id="SSF53955">
    <property type="entry name" value="Lysozyme-like"/>
    <property type="match status" value="1"/>
</dbReference>
<feature type="compositionally biased region" description="Low complexity" evidence="27">
    <location>
        <begin position="757"/>
        <end position="774"/>
    </location>
</feature>
<dbReference type="InterPro" id="IPR012338">
    <property type="entry name" value="Beta-lactam/transpept-like"/>
</dbReference>
<dbReference type="GO" id="GO:0046677">
    <property type="term" value="P:response to antibiotic"/>
    <property type="evidence" value="ECO:0007669"/>
    <property type="project" value="UniProtKB-KW"/>
</dbReference>
<dbReference type="GO" id="GO:0008658">
    <property type="term" value="F:penicillin binding"/>
    <property type="evidence" value="ECO:0007669"/>
    <property type="project" value="InterPro"/>
</dbReference>
<dbReference type="Pfam" id="PF00912">
    <property type="entry name" value="Transgly"/>
    <property type="match status" value="1"/>
</dbReference>
<evidence type="ECO:0000256" key="4">
    <source>
        <dbReference type="ARBA" id="ARBA00007739"/>
    </source>
</evidence>
<evidence type="ECO:0000256" key="28">
    <source>
        <dbReference type="SAM" id="Phobius"/>
    </source>
</evidence>
<organism evidence="32 33">
    <name type="scientific">Acetobacter nitrogenifigens DSM 23921 = NBRC 105050</name>
    <dbReference type="NCBI Taxonomy" id="1120919"/>
    <lineage>
        <taxon>Bacteria</taxon>
        <taxon>Pseudomonadati</taxon>
        <taxon>Pseudomonadota</taxon>
        <taxon>Alphaproteobacteria</taxon>
        <taxon>Acetobacterales</taxon>
        <taxon>Acetobacteraceae</taxon>
        <taxon>Acetobacter</taxon>
    </lineage>
</organism>
<dbReference type="GO" id="GO:0008955">
    <property type="term" value="F:peptidoglycan glycosyltransferase activity"/>
    <property type="evidence" value="ECO:0007669"/>
    <property type="project" value="UniProtKB-EC"/>
</dbReference>
<dbReference type="InterPro" id="IPR050396">
    <property type="entry name" value="Glycosyltr_51/Transpeptidase"/>
</dbReference>
<keyword evidence="8" id="KW-0997">Cell inner membrane</keyword>
<dbReference type="FunFam" id="1.10.3810.10:FF:000003">
    <property type="entry name" value="Penicillin-binding protein 1a"/>
    <property type="match status" value="1"/>
</dbReference>
<comment type="pathway">
    <text evidence="2">Cell wall biogenesis; peptidoglycan biosynthesis.</text>
</comment>
<evidence type="ECO:0000256" key="1">
    <source>
        <dbReference type="ARBA" id="ARBA00004249"/>
    </source>
</evidence>
<evidence type="ECO:0000256" key="2">
    <source>
        <dbReference type="ARBA" id="ARBA00004752"/>
    </source>
</evidence>
<reference evidence="32 33" key="1">
    <citation type="submission" date="2019-07" db="EMBL/GenBank/DDBJ databases">
        <title>Whole genome shotgun sequence of Acetobacter nitrogenifigens NBRC 105050.</title>
        <authorList>
            <person name="Hosoyama A."/>
            <person name="Uohara A."/>
            <person name="Ohji S."/>
            <person name="Ichikawa N."/>
        </authorList>
    </citation>
    <scope>NUCLEOTIDE SEQUENCE [LARGE SCALE GENOMIC DNA]</scope>
    <source>
        <strain evidence="32 33">NBRC 105050</strain>
    </source>
</reference>
<feature type="compositionally biased region" description="Low complexity" evidence="27">
    <location>
        <begin position="731"/>
        <end position="743"/>
    </location>
</feature>
<keyword evidence="21" id="KW-0511">Multifunctional enzyme</keyword>
<evidence type="ECO:0000256" key="26">
    <source>
        <dbReference type="ARBA" id="ARBA00060592"/>
    </source>
</evidence>
<evidence type="ECO:0000256" key="9">
    <source>
        <dbReference type="ARBA" id="ARBA00022645"/>
    </source>
</evidence>
<dbReference type="InterPro" id="IPR023346">
    <property type="entry name" value="Lysozyme-like_dom_sf"/>
</dbReference>
<dbReference type="Proteomes" id="UP000321635">
    <property type="component" value="Unassembled WGS sequence"/>
</dbReference>
<evidence type="ECO:0000256" key="25">
    <source>
        <dbReference type="ARBA" id="ARBA00049902"/>
    </source>
</evidence>
<evidence type="ECO:0000256" key="16">
    <source>
        <dbReference type="ARBA" id="ARBA00022968"/>
    </source>
</evidence>
<dbReference type="AlphaFoldDB" id="A0A511XCI4"/>
<evidence type="ECO:0000313" key="33">
    <source>
        <dbReference type="Proteomes" id="UP000321635"/>
    </source>
</evidence>
<feature type="domain" description="Penicillin-binding protein transpeptidase" evidence="29">
    <location>
        <begin position="795"/>
        <end position="885"/>
    </location>
</feature>
<dbReference type="GO" id="GO:0030288">
    <property type="term" value="C:outer membrane-bounded periplasmic space"/>
    <property type="evidence" value="ECO:0007669"/>
    <property type="project" value="TreeGrafter"/>
</dbReference>
<dbReference type="GO" id="GO:0008360">
    <property type="term" value="P:regulation of cell shape"/>
    <property type="evidence" value="ECO:0007669"/>
    <property type="project" value="UniProtKB-KW"/>
</dbReference>
<dbReference type="Pfam" id="PF00905">
    <property type="entry name" value="Transpeptidase"/>
    <property type="match status" value="2"/>
</dbReference>
<dbReference type="Pfam" id="PF17092">
    <property type="entry name" value="PCB_OB"/>
    <property type="match status" value="1"/>
</dbReference>
<evidence type="ECO:0000256" key="20">
    <source>
        <dbReference type="ARBA" id="ARBA00023251"/>
    </source>
</evidence>
<feature type="transmembrane region" description="Helical" evidence="28">
    <location>
        <begin position="120"/>
        <end position="140"/>
    </location>
</feature>
<evidence type="ECO:0000256" key="6">
    <source>
        <dbReference type="ARBA" id="ARBA00018638"/>
    </source>
</evidence>
<dbReference type="UniPathway" id="UPA00219"/>
<protein>
    <recommendedName>
        <fullName evidence="6">Penicillin-binding protein 1A</fullName>
        <ecNumber evidence="24">2.4.99.28</ecNumber>
        <ecNumber evidence="5">3.4.16.4</ecNumber>
    </recommendedName>
</protein>
<feature type="region of interest" description="Disordered" evidence="27">
    <location>
        <begin position="945"/>
        <end position="997"/>
    </location>
</feature>
<dbReference type="InterPro" id="IPR001264">
    <property type="entry name" value="Glyco_trans_51"/>
</dbReference>
<evidence type="ECO:0000256" key="3">
    <source>
        <dbReference type="ARBA" id="ARBA00007090"/>
    </source>
</evidence>
<evidence type="ECO:0000256" key="12">
    <source>
        <dbReference type="ARBA" id="ARBA00022679"/>
    </source>
</evidence>
<feature type="region of interest" description="Disordered" evidence="27">
    <location>
        <begin position="66"/>
        <end position="109"/>
    </location>
</feature>
<name>A0A511XCI4_9PROT</name>
<feature type="domain" description="Glycosyl transferase family 51" evidence="30">
    <location>
        <begin position="173"/>
        <end position="349"/>
    </location>
</feature>
<keyword evidence="22" id="KW-0961">Cell wall biogenesis/degradation</keyword>
<comment type="catalytic activity">
    <reaction evidence="25">
        <text>[GlcNAc-(1-&gt;4)-Mur2Ac(oyl-L-Ala-gamma-D-Glu-L-Lys-D-Ala-D-Ala)](n)-di-trans,octa-cis-undecaprenyl diphosphate + beta-D-GlcNAc-(1-&gt;4)-Mur2Ac(oyl-L-Ala-gamma-D-Glu-L-Lys-D-Ala-D-Ala)-di-trans,octa-cis-undecaprenyl diphosphate = [GlcNAc-(1-&gt;4)-Mur2Ac(oyl-L-Ala-gamma-D-Glu-L-Lys-D-Ala-D-Ala)](n+1)-di-trans,octa-cis-undecaprenyl diphosphate + di-trans,octa-cis-undecaprenyl diphosphate + H(+)</text>
        <dbReference type="Rhea" id="RHEA:23708"/>
        <dbReference type="Rhea" id="RHEA-COMP:9602"/>
        <dbReference type="Rhea" id="RHEA-COMP:9603"/>
        <dbReference type="ChEBI" id="CHEBI:15378"/>
        <dbReference type="ChEBI" id="CHEBI:58405"/>
        <dbReference type="ChEBI" id="CHEBI:60033"/>
        <dbReference type="ChEBI" id="CHEBI:78435"/>
        <dbReference type="EC" id="2.4.99.28"/>
    </reaction>
</comment>
<dbReference type="InterPro" id="IPR001460">
    <property type="entry name" value="PCN-bd_Tpept"/>
</dbReference>
<dbReference type="Gene3D" id="3.40.710.10">
    <property type="entry name" value="DD-peptidase/beta-lactamase superfamily"/>
    <property type="match status" value="3"/>
</dbReference>
<sequence>MTPRLFFASRLPAAFFRPDGWSGGGVIPTAARWLAAGIRLPVFAGYTAQAWSDILHSEGGQGVGGLNAGGRGADRLGASSDSSRRAAGSGSGGSGGGSGGGRWLGGGPPRRPRFRQWRRALGMASAIILLGVGAAGIVAWSKYAGLVADLPTVEGLKSYQPPVMSRLYSGDDRLIAELASERRIFVPYEAIPDRVKNAFLAAEDQKFWTHGGVDPLAILRAGLTDMTRGKGRRPLGASTITQQVARVMLLGSNAVSMERKAKEALLAIRIEQVLPKEKILEIYLNEIYLGEGAYGIGAAAQAYFAKPLDQLDDAEAAFLAALPKSPTNYNPHRFPDAARGRRNWVLERMRELGWLSPDATQAAIQEPLIPRDYHRPGPIPGSEWYGEEVRRELIERYGVEQTMRGGLDVHTSLDPTTQNQATEALREGLMAYDRSHGGWRGAVGHLDGVGGRGGSTDEATWSARLGTMAAPAGMLEQWRLAVVLDPTTGAVGWVEGGALGEPRRATLLAKDLGWIRNYRALRAGDVLMIEPQADDAAHVALRQVPQIEGAAVTMDARTGRVLAIVGGWSFAASQFNRATQALRQPGSSFKPFVYLDAMEQGISPSQTFDDSAVSYGSWHPSNYEKDFWGPTTLHDALRESRNLVTIRLAAHIGIKTVADLATNIGLVQSMPHVLPAALGAVETTVLREAGAYATIANGGRKVTPTLIDDVQDRDGHVIWRPEGLALSTATPDAAPVDAQPDAVFPSAGQDQAGAEGPATTAPDAAQPAKPDASQAPPPIVPPGRDALPALVDGRKRIASADSAFQITTMMQDVIRRGTGVAAGAGIDHPIAGKTGTSQDFNDAWFAGYSADLVTVVWIGFDTPQSIGKNETGGAIAGPIWNRIMKASLADRPKLDFRAPEGVTLVRYDTGRGVAIDAFKNDQIPGQSASFASAADAGALTAADTGAENLPDSESDMVETGGSPARPQPGAAQAAGTEARPAAPSQPAGGDIGMGGLY</sequence>
<keyword evidence="19 28" id="KW-0472">Membrane</keyword>
<dbReference type="NCBIfam" id="TIGR02074">
    <property type="entry name" value="PBP_1a_fam"/>
    <property type="match status" value="1"/>
</dbReference>
<dbReference type="SUPFAM" id="SSF56601">
    <property type="entry name" value="beta-lactamase/transpeptidase-like"/>
    <property type="match status" value="1"/>
</dbReference>
<evidence type="ECO:0000256" key="7">
    <source>
        <dbReference type="ARBA" id="ARBA00022475"/>
    </source>
</evidence>
<dbReference type="EMBL" id="BJYF01000019">
    <property type="protein sequence ID" value="GEN60642.1"/>
    <property type="molecule type" value="Genomic_DNA"/>
</dbReference>
<keyword evidence="33" id="KW-1185">Reference proteome</keyword>
<gene>
    <name evidence="32" type="ORF">ANI02nite_25260</name>
</gene>
<dbReference type="GO" id="GO:0071555">
    <property type="term" value="P:cell wall organization"/>
    <property type="evidence" value="ECO:0007669"/>
    <property type="project" value="UniProtKB-KW"/>
</dbReference>
<evidence type="ECO:0000256" key="27">
    <source>
        <dbReference type="SAM" id="MobiDB-lite"/>
    </source>
</evidence>
<dbReference type="STRING" id="1120919.GCA_000429165_02625"/>
<comment type="caution">
    <text evidence="32">The sequence shown here is derived from an EMBL/GenBank/DDBJ whole genome shotgun (WGS) entry which is preliminary data.</text>
</comment>
<evidence type="ECO:0000256" key="15">
    <source>
        <dbReference type="ARBA" id="ARBA00022960"/>
    </source>
</evidence>
<feature type="domain" description="Penicillin-binding protein transpeptidase" evidence="29">
    <location>
        <begin position="549"/>
        <end position="716"/>
    </location>
</feature>
<dbReference type="GO" id="GO:0009252">
    <property type="term" value="P:peptidoglycan biosynthetic process"/>
    <property type="evidence" value="ECO:0007669"/>
    <property type="project" value="UniProtKB-UniPathway"/>
</dbReference>
<dbReference type="EC" id="3.4.16.4" evidence="5"/>
<evidence type="ECO:0000256" key="10">
    <source>
        <dbReference type="ARBA" id="ARBA00022670"/>
    </source>
</evidence>
<dbReference type="InterPro" id="IPR036950">
    <property type="entry name" value="PBP_transglycosylase"/>
</dbReference>
<keyword evidence="10" id="KW-0645">Protease</keyword>
<keyword evidence="16" id="KW-0735">Signal-anchor</keyword>
<evidence type="ECO:0000256" key="19">
    <source>
        <dbReference type="ARBA" id="ARBA00023136"/>
    </source>
</evidence>
<keyword evidence="11" id="KW-0328">Glycosyltransferase</keyword>
<accession>A0A511XCI4</accession>
<feature type="compositionally biased region" description="Low complexity" evidence="27">
    <location>
        <begin position="963"/>
        <end position="982"/>
    </location>
</feature>
<keyword evidence="14" id="KW-0378">Hydrolase</keyword>
<comment type="pathway">
    <text evidence="26">Glycan biosynthesis.</text>
</comment>
<keyword evidence="12" id="KW-0808">Transferase</keyword>
<dbReference type="GO" id="GO:0006508">
    <property type="term" value="P:proteolysis"/>
    <property type="evidence" value="ECO:0007669"/>
    <property type="project" value="UniProtKB-KW"/>
</dbReference>
<evidence type="ECO:0000256" key="11">
    <source>
        <dbReference type="ARBA" id="ARBA00022676"/>
    </source>
</evidence>
<comment type="catalytic activity">
    <reaction evidence="23">
        <text>Preferential cleavage: (Ac)2-L-Lys-D-Ala-|-D-Ala. Also transpeptidation of peptidyl-alanyl moieties that are N-acyl substituents of D-alanine.</text>
        <dbReference type="EC" id="3.4.16.4"/>
    </reaction>
</comment>
<evidence type="ECO:0000256" key="18">
    <source>
        <dbReference type="ARBA" id="ARBA00022989"/>
    </source>
</evidence>
<evidence type="ECO:0000256" key="8">
    <source>
        <dbReference type="ARBA" id="ARBA00022519"/>
    </source>
</evidence>
<evidence type="ECO:0000256" key="17">
    <source>
        <dbReference type="ARBA" id="ARBA00022984"/>
    </source>
</evidence>
<comment type="subcellular location">
    <subcellularLocation>
        <location evidence="1">Cell inner membrane</location>
        <topology evidence="1">Single-pass type II membrane protein</topology>
    </subcellularLocation>
</comment>
<comment type="similarity">
    <text evidence="3">In the C-terminal section; belongs to the transpeptidase family.</text>
</comment>
<keyword evidence="9" id="KW-0121">Carboxypeptidase</keyword>
<keyword evidence="15" id="KW-0133">Cell shape</keyword>
<evidence type="ECO:0000313" key="32">
    <source>
        <dbReference type="EMBL" id="GEN60642.1"/>
    </source>
</evidence>
<evidence type="ECO:0000259" key="29">
    <source>
        <dbReference type="Pfam" id="PF00905"/>
    </source>
</evidence>
<evidence type="ECO:0000256" key="13">
    <source>
        <dbReference type="ARBA" id="ARBA00022692"/>
    </source>
</evidence>
<evidence type="ECO:0000256" key="22">
    <source>
        <dbReference type="ARBA" id="ARBA00023316"/>
    </source>
</evidence>
<dbReference type="Gene3D" id="1.10.3810.10">
    <property type="entry name" value="Biosynthetic peptidoglycan transglycosylase-like"/>
    <property type="match status" value="1"/>
</dbReference>
<comment type="similarity">
    <text evidence="4">In the N-terminal section; belongs to the glycosyltransferase 51 family.</text>
</comment>
<evidence type="ECO:0000256" key="21">
    <source>
        <dbReference type="ARBA" id="ARBA00023268"/>
    </source>
</evidence>